<proteinExistence type="predicted"/>
<evidence type="ECO:0000313" key="1">
    <source>
        <dbReference type="EMBL" id="EJD36724.1"/>
    </source>
</evidence>
<dbReference type="KEGG" id="adl:AURDEDRAFT_174244"/>
<keyword evidence="2" id="KW-1185">Reference proteome</keyword>
<evidence type="ECO:0000313" key="2">
    <source>
        <dbReference type="Proteomes" id="UP000006514"/>
    </source>
</evidence>
<organism evidence="1 2">
    <name type="scientific">Auricularia subglabra (strain TFB-10046 / SS5)</name>
    <name type="common">White-rot fungus</name>
    <name type="synonym">Auricularia delicata (strain TFB10046)</name>
    <dbReference type="NCBI Taxonomy" id="717982"/>
    <lineage>
        <taxon>Eukaryota</taxon>
        <taxon>Fungi</taxon>
        <taxon>Dikarya</taxon>
        <taxon>Basidiomycota</taxon>
        <taxon>Agaricomycotina</taxon>
        <taxon>Agaricomycetes</taxon>
        <taxon>Auriculariales</taxon>
        <taxon>Auriculariaceae</taxon>
        <taxon>Auricularia</taxon>
    </lineage>
</organism>
<protein>
    <submittedName>
        <fullName evidence="1">Uncharacterized protein</fullName>
    </submittedName>
</protein>
<dbReference type="Proteomes" id="UP000006514">
    <property type="component" value="Unassembled WGS sequence"/>
</dbReference>
<name>J0CZ56_AURST</name>
<gene>
    <name evidence="1" type="ORF">AURDEDRAFT_174244</name>
</gene>
<dbReference type="EMBL" id="JH687855">
    <property type="protein sequence ID" value="EJD36724.1"/>
    <property type="molecule type" value="Genomic_DNA"/>
</dbReference>
<reference evidence="2" key="1">
    <citation type="journal article" date="2012" name="Science">
        <title>The Paleozoic origin of enzymatic lignin decomposition reconstructed from 31 fungal genomes.</title>
        <authorList>
            <person name="Floudas D."/>
            <person name="Binder M."/>
            <person name="Riley R."/>
            <person name="Barry K."/>
            <person name="Blanchette R.A."/>
            <person name="Henrissat B."/>
            <person name="Martinez A.T."/>
            <person name="Otillar R."/>
            <person name="Spatafora J.W."/>
            <person name="Yadav J.S."/>
            <person name="Aerts A."/>
            <person name="Benoit I."/>
            <person name="Boyd A."/>
            <person name="Carlson A."/>
            <person name="Copeland A."/>
            <person name="Coutinho P.M."/>
            <person name="de Vries R.P."/>
            <person name="Ferreira P."/>
            <person name="Findley K."/>
            <person name="Foster B."/>
            <person name="Gaskell J."/>
            <person name="Glotzer D."/>
            <person name="Gorecki P."/>
            <person name="Heitman J."/>
            <person name="Hesse C."/>
            <person name="Hori C."/>
            <person name="Igarashi K."/>
            <person name="Jurgens J.A."/>
            <person name="Kallen N."/>
            <person name="Kersten P."/>
            <person name="Kohler A."/>
            <person name="Kuees U."/>
            <person name="Kumar T.K.A."/>
            <person name="Kuo A."/>
            <person name="LaButti K."/>
            <person name="Larrondo L.F."/>
            <person name="Lindquist E."/>
            <person name="Ling A."/>
            <person name="Lombard V."/>
            <person name="Lucas S."/>
            <person name="Lundell T."/>
            <person name="Martin R."/>
            <person name="McLaughlin D.J."/>
            <person name="Morgenstern I."/>
            <person name="Morin E."/>
            <person name="Murat C."/>
            <person name="Nagy L.G."/>
            <person name="Nolan M."/>
            <person name="Ohm R.A."/>
            <person name="Patyshakuliyeva A."/>
            <person name="Rokas A."/>
            <person name="Ruiz-Duenas F.J."/>
            <person name="Sabat G."/>
            <person name="Salamov A."/>
            <person name="Samejima M."/>
            <person name="Schmutz J."/>
            <person name="Slot J.C."/>
            <person name="St John F."/>
            <person name="Stenlid J."/>
            <person name="Sun H."/>
            <person name="Sun S."/>
            <person name="Syed K."/>
            <person name="Tsang A."/>
            <person name="Wiebenga A."/>
            <person name="Young D."/>
            <person name="Pisabarro A."/>
            <person name="Eastwood D.C."/>
            <person name="Martin F."/>
            <person name="Cullen D."/>
            <person name="Grigoriev I.V."/>
            <person name="Hibbett D.S."/>
        </authorList>
    </citation>
    <scope>NUCLEOTIDE SEQUENCE [LARGE SCALE GENOMIC DNA]</scope>
    <source>
        <strain evidence="2">TFB10046</strain>
    </source>
</reference>
<sequence>MLSPVEPQLPLCSRESSEHRLLKLIFALMDASLEQANAVQNDAWDDGQNMKLAGRDTFGIACEMLHQKLPSLAEVVTIAENIFDLVKLVPHAGLDRLAKAICEFLIRFFEICGRKVLFTAGSARLSRLLEHTRESVDDRRLLYFN</sequence>
<accession>J0CZ56</accession>
<dbReference type="AlphaFoldDB" id="J0CZ56"/>
<dbReference type="InParanoid" id="J0CZ56"/>